<organism evidence="1 2">
    <name type="scientific">Hoylesella buccalis DNF00853</name>
    <dbReference type="NCBI Taxonomy" id="1401074"/>
    <lineage>
        <taxon>Bacteria</taxon>
        <taxon>Pseudomonadati</taxon>
        <taxon>Bacteroidota</taxon>
        <taxon>Bacteroidia</taxon>
        <taxon>Bacteroidales</taxon>
        <taxon>Prevotellaceae</taxon>
        <taxon>Hoylesella</taxon>
    </lineage>
</organism>
<dbReference type="RefSeq" id="WP_036874983.1">
    <property type="nucleotide sequence ID" value="NZ_JRNN01000096.1"/>
</dbReference>
<proteinExistence type="predicted"/>
<evidence type="ECO:0000313" key="2">
    <source>
        <dbReference type="Proteomes" id="UP000029556"/>
    </source>
</evidence>
<dbReference type="EMBL" id="JRNN01000096">
    <property type="protein sequence ID" value="KGF32929.1"/>
    <property type="molecule type" value="Genomic_DNA"/>
</dbReference>
<name>A0A096BIF0_9BACT</name>
<dbReference type="AlphaFoldDB" id="A0A096BIF0"/>
<reference evidence="1 2" key="1">
    <citation type="submission" date="2014-07" db="EMBL/GenBank/DDBJ databases">
        <authorList>
            <person name="McCorrison J."/>
            <person name="Sanka R."/>
            <person name="Torralba M."/>
            <person name="Gillis M."/>
            <person name="Haft D.H."/>
            <person name="Methe B."/>
            <person name="Sutton G."/>
            <person name="Nelson K.E."/>
        </authorList>
    </citation>
    <scope>NUCLEOTIDE SEQUENCE [LARGE SCALE GENOMIC DNA]</scope>
    <source>
        <strain evidence="1 2">DNF00853</strain>
    </source>
</reference>
<accession>A0A096BIF0</accession>
<comment type="caution">
    <text evidence="1">The sequence shown here is derived from an EMBL/GenBank/DDBJ whole genome shotgun (WGS) entry which is preliminary data.</text>
</comment>
<dbReference type="OrthoDB" id="9986388at2"/>
<sequence length="121" mass="14588">MTMTKEQYDILAAELEKRGYKKYHNGHANENYGWFKSPIPRKREWNNSPYQIEFCVWDYTDYKKSRKDDRFPDYGITVAILVSTDKIDRVDLDLSYENQSIDEIEMIAASFYEWCENNFNK</sequence>
<gene>
    <name evidence="1" type="ORF">HMPREF2137_12395</name>
</gene>
<protein>
    <submittedName>
        <fullName evidence="1">Uncharacterized protein</fullName>
    </submittedName>
</protein>
<dbReference type="Proteomes" id="UP000029556">
    <property type="component" value="Unassembled WGS sequence"/>
</dbReference>
<evidence type="ECO:0000313" key="1">
    <source>
        <dbReference type="EMBL" id="KGF32929.1"/>
    </source>
</evidence>